<sequence>MNDSRAASTARPPTYSAPASVTLLAAGREDGKVVAIGTARLCRPSRADSSPPAAPRGSRPVPATGSPTLDCARAGQHLADVPDVRALIARMRNTAPADAPDF</sequence>
<evidence type="ECO:0000313" key="2">
    <source>
        <dbReference type="EMBL" id="MCF1597715.1"/>
    </source>
</evidence>
<evidence type="ECO:0000256" key="1">
    <source>
        <dbReference type="SAM" id="MobiDB-lite"/>
    </source>
</evidence>
<dbReference type="RefSeq" id="WP_234766145.1">
    <property type="nucleotide sequence ID" value="NZ_JAKEIP010000164.1"/>
</dbReference>
<keyword evidence="3" id="KW-1185">Reference proteome</keyword>
<protein>
    <submittedName>
        <fullName evidence="2">Uncharacterized protein</fullName>
    </submittedName>
</protein>
<evidence type="ECO:0000313" key="3">
    <source>
        <dbReference type="Proteomes" id="UP001139384"/>
    </source>
</evidence>
<comment type="caution">
    <text evidence="2">The sequence shown here is derived from an EMBL/GenBank/DDBJ whole genome shotgun (WGS) entry which is preliminary data.</text>
</comment>
<dbReference type="EMBL" id="JAKEIP010000164">
    <property type="protein sequence ID" value="MCF1597715.1"/>
    <property type="molecule type" value="Genomic_DNA"/>
</dbReference>
<dbReference type="AlphaFoldDB" id="A0A9X1TP14"/>
<organism evidence="2 3">
    <name type="scientific">Streptomyces muensis</name>
    <dbReference type="NCBI Taxonomy" id="1077944"/>
    <lineage>
        <taxon>Bacteria</taxon>
        <taxon>Bacillati</taxon>
        <taxon>Actinomycetota</taxon>
        <taxon>Actinomycetes</taxon>
        <taxon>Kitasatosporales</taxon>
        <taxon>Streptomycetaceae</taxon>
        <taxon>Streptomyces</taxon>
    </lineage>
</organism>
<accession>A0A9X1TP14</accession>
<feature type="region of interest" description="Disordered" evidence="1">
    <location>
        <begin position="43"/>
        <end position="70"/>
    </location>
</feature>
<dbReference type="Proteomes" id="UP001139384">
    <property type="component" value="Unassembled WGS sequence"/>
</dbReference>
<feature type="compositionally biased region" description="Low complexity" evidence="1">
    <location>
        <begin position="47"/>
        <end position="63"/>
    </location>
</feature>
<reference evidence="2" key="1">
    <citation type="submission" date="2022-01" db="EMBL/GenBank/DDBJ databases">
        <title>Draft Genome Sequences of Seven Type Strains of the Genus Streptomyces.</title>
        <authorList>
            <person name="Aziz S."/>
            <person name="Coretto E."/>
            <person name="Chronakova A."/>
            <person name="Sproer C."/>
            <person name="Huber K."/>
            <person name="Nouioui I."/>
            <person name="Gross H."/>
        </authorList>
    </citation>
    <scope>NUCLEOTIDE SEQUENCE</scope>
    <source>
        <strain evidence="2">DSM 103493</strain>
    </source>
</reference>
<proteinExistence type="predicted"/>
<name>A0A9X1TP14_STRM4</name>
<gene>
    <name evidence="2" type="ORF">L0P92_29770</name>
</gene>